<dbReference type="EMBL" id="JARK01001425">
    <property type="protein sequence ID" value="EYC04194.1"/>
    <property type="molecule type" value="Genomic_DNA"/>
</dbReference>
<comment type="caution">
    <text evidence="1">The sequence shown here is derived from an EMBL/GenBank/DDBJ whole genome shotgun (WGS) entry which is preliminary data.</text>
</comment>
<organism evidence="1 2">
    <name type="scientific">Ancylostoma ceylanicum</name>
    <dbReference type="NCBI Taxonomy" id="53326"/>
    <lineage>
        <taxon>Eukaryota</taxon>
        <taxon>Metazoa</taxon>
        <taxon>Ecdysozoa</taxon>
        <taxon>Nematoda</taxon>
        <taxon>Chromadorea</taxon>
        <taxon>Rhabditida</taxon>
        <taxon>Rhabditina</taxon>
        <taxon>Rhabditomorpha</taxon>
        <taxon>Strongyloidea</taxon>
        <taxon>Ancylostomatidae</taxon>
        <taxon>Ancylostomatinae</taxon>
        <taxon>Ancylostoma</taxon>
    </lineage>
</organism>
<reference evidence="2" key="1">
    <citation type="journal article" date="2015" name="Nat. Genet.">
        <title>The genome and transcriptome of the zoonotic hookworm Ancylostoma ceylanicum identify infection-specific gene families.</title>
        <authorList>
            <person name="Schwarz E.M."/>
            <person name="Hu Y."/>
            <person name="Antoshechkin I."/>
            <person name="Miller M.M."/>
            <person name="Sternberg P.W."/>
            <person name="Aroian R.V."/>
        </authorList>
    </citation>
    <scope>NUCLEOTIDE SEQUENCE</scope>
    <source>
        <strain evidence="2">HY135</strain>
    </source>
</reference>
<name>A0A016TMJ0_9BILA</name>
<dbReference type="AlphaFoldDB" id="A0A016TMJ0"/>
<protein>
    <submittedName>
        <fullName evidence="1">Uncharacterized protein</fullName>
    </submittedName>
</protein>
<proteinExistence type="predicted"/>
<evidence type="ECO:0000313" key="1">
    <source>
        <dbReference type="EMBL" id="EYC04194.1"/>
    </source>
</evidence>
<sequence length="128" mass="14125">MFPSKLLNSLKTLNQLPSIAWGPHKRIEAKRLTENLIYSISSISLFNLSLQRSPQEIRSTVSKSASKTASGGTHPITNGHGHQVSFPFLLKKIDGLRVLFLNVATAPSRPRRDGANAQSVYLIEKDCN</sequence>
<evidence type="ECO:0000313" key="2">
    <source>
        <dbReference type="Proteomes" id="UP000024635"/>
    </source>
</evidence>
<gene>
    <name evidence="1" type="primary">Acey_s0089.g2275</name>
    <name evidence="1" type="ORF">Y032_0089g2275</name>
</gene>
<keyword evidence="2" id="KW-1185">Reference proteome</keyword>
<accession>A0A016TMJ0</accession>
<dbReference type="Proteomes" id="UP000024635">
    <property type="component" value="Unassembled WGS sequence"/>
</dbReference>